<evidence type="ECO:0000313" key="2">
    <source>
        <dbReference type="Proteomes" id="UP000381378"/>
    </source>
</evidence>
<reference evidence="1 2" key="1">
    <citation type="submission" date="2019-09" db="EMBL/GenBank/DDBJ databases">
        <authorList>
            <person name="Chandra G."/>
            <person name="Truman W A."/>
        </authorList>
    </citation>
    <scope>NUCLEOTIDE SEQUENCE [LARGE SCALE GENOMIC DNA]</scope>
    <source>
        <strain evidence="1">PS928</strain>
    </source>
</reference>
<gene>
    <name evidence="1" type="ORF">PS928_02121</name>
</gene>
<organism evidence="1 2">
    <name type="scientific">Pseudomonas fluorescens</name>
    <dbReference type="NCBI Taxonomy" id="294"/>
    <lineage>
        <taxon>Bacteria</taxon>
        <taxon>Pseudomonadati</taxon>
        <taxon>Pseudomonadota</taxon>
        <taxon>Gammaproteobacteria</taxon>
        <taxon>Pseudomonadales</taxon>
        <taxon>Pseudomonadaceae</taxon>
        <taxon>Pseudomonas</taxon>
    </lineage>
</organism>
<name>A0A5E7TDJ4_PSEFL</name>
<proteinExistence type="predicted"/>
<dbReference type="AlphaFoldDB" id="A0A5E7TDJ4"/>
<protein>
    <submittedName>
        <fullName evidence="1">Uncharacterized protein</fullName>
    </submittedName>
</protein>
<sequence length="56" mass="6020">MCASLLAKAVGQSASVLNVPPSLASQLLQGVCVLPVDLVFGRIEAQHLHRQGRRRQ</sequence>
<accession>A0A5E7TDJ4</accession>
<dbReference type="EMBL" id="CABVJF010000007">
    <property type="protein sequence ID" value="VVP96155.1"/>
    <property type="molecule type" value="Genomic_DNA"/>
</dbReference>
<dbReference type="Proteomes" id="UP000381378">
    <property type="component" value="Unassembled WGS sequence"/>
</dbReference>
<evidence type="ECO:0000313" key="1">
    <source>
        <dbReference type="EMBL" id="VVP96155.1"/>
    </source>
</evidence>